<reference evidence="2 3" key="1">
    <citation type="journal article" date="2009" name="Nature">
        <title>The Sorghum bicolor genome and the diversification of grasses.</title>
        <authorList>
            <person name="Paterson A.H."/>
            <person name="Bowers J.E."/>
            <person name="Bruggmann R."/>
            <person name="Dubchak I."/>
            <person name="Grimwood J."/>
            <person name="Gundlach H."/>
            <person name="Haberer G."/>
            <person name="Hellsten U."/>
            <person name="Mitros T."/>
            <person name="Poliakov A."/>
            <person name="Schmutz J."/>
            <person name="Spannagl M."/>
            <person name="Tang H."/>
            <person name="Wang X."/>
            <person name="Wicker T."/>
            <person name="Bharti A.K."/>
            <person name="Chapman J."/>
            <person name="Feltus F.A."/>
            <person name="Gowik U."/>
            <person name="Grigoriev I.V."/>
            <person name="Lyons E."/>
            <person name="Maher C.A."/>
            <person name="Martis M."/>
            <person name="Narechania A."/>
            <person name="Otillar R.P."/>
            <person name="Penning B.W."/>
            <person name="Salamov A.A."/>
            <person name="Wang Y."/>
            <person name="Zhang L."/>
            <person name="Carpita N.C."/>
            <person name="Freeling M."/>
            <person name="Gingle A.R."/>
            <person name="Hash C.T."/>
            <person name="Keller B."/>
            <person name="Klein P."/>
            <person name="Kresovich S."/>
            <person name="McCann M.C."/>
            <person name="Ming R."/>
            <person name="Peterson D.G."/>
            <person name="Mehboob-ur-Rahman"/>
            <person name="Ware D."/>
            <person name="Westhoff P."/>
            <person name="Mayer K.F."/>
            <person name="Messing J."/>
            <person name="Rokhsar D.S."/>
        </authorList>
    </citation>
    <scope>NUCLEOTIDE SEQUENCE [LARGE SCALE GENOMIC DNA]</scope>
    <source>
        <strain evidence="3">cv. BTx623</strain>
    </source>
</reference>
<feature type="region of interest" description="Disordered" evidence="1">
    <location>
        <begin position="278"/>
        <end position="339"/>
    </location>
</feature>
<sequence length="439" mass="48649">MGAYAHRQEIKSTRPRLRAEARDEENAIVQHDAPEKNHRHQKVREARASDGSEGNRRGPSPLTGGDRKVPSLPRRGDRRVRRWRSDGLEFAAAVHRPGLARYFRASRPQQPSSLFADGWALASPGLPVPSRPMTGRRGRGRLGGGDRATRGITLRWKRGGVEAEGGRGRRARTGTAAPHLIPVPRHAGERIYLGIGRPPWVHLVHRGRGLESGDWRRRRPSVQPRSVLSSPTPAPPSSFLPDCISMTGADRPPRMEPARPLVLWLGGGEGHWATDLVRPDAADAEDGDDDGGEWREVLGKRNSGQGRRGAGHGLGWVLGKNSGQGQAHGERPDQEEEQRAVVFRVAIGERKFWRRQTHRGPKQSIRPLSTELRHQAPHQAPAHPLPAELRRELPAERRVYPSPSSVEPPTGESSNVGSPRRHWTRLAERCPWARLAAPC</sequence>
<feature type="region of interest" description="Disordered" evidence="1">
    <location>
        <begin position="126"/>
        <end position="147"/>
    </location>
</feature>
<evidence type="ECO:0000313" key="2">
    <source>
        <dbReference type="EMBL" id="OQU85550.1"/>
    </source>
</evidence>
<organism evidence="2 3">
    <name type="scientific">Sorghum bicolor</name>
    <name type="common">Sorghum</name>
    <name type="synonym">Sorghum vulgare</name>
    <dbReference type="NCBI Taxonomy" id="4558"/>
    <lineage>
        <taxon>Eukaryota</taxon>
        <taxon>Viridiplantae</taxon>
        <taxon>Streptophyta</taxon>
        <taxon>Embryophyta</taxon>
        <taxon>Tracheophyta</taxon>
        <taxon>Spermatophyta</taxon>
        <taxon>Magnoliopsida</taxon>
        <taxon>Liliopsida</taxon>
        <taxon>Poales</taxon>
        <taxon>Poaceae</taxon>
        <taxon>PACMAD clade</taxon>
        <taxon>Panicoideae</taxon>
        <taxon>Andropogonodae</taxon>
        <taxon>Andropogoneae</taxon>
        <taxon>Sorghinae</taxon>
        <taxon>Sorghum</taxon>
    </lineage>
</organism>
<dbReference type="Gramene" id="OQU85550">
    <property type="protein sequence ID" value="OQU85550"/>
    <property type="gene ID" value="SORBI_3004G267950"/>
</dbReference>
<feature type="region of interest" description="Disordered" evidence="1">
    <location>
        <begin position="1"/>
        <end position="80"/>
    </location>
</feature>
<feature type="compositionally biased region" description="Polar residues" evidence="1">
    <location>
        <begin position="402"/>
        <end position="417"/>
    </location>
</feature>
<dbReference type="EMBL" id="CM000763">
    <property type="protein sequence ID" value="OQU85550.1"/>
    <property type="molecule type" value="Genomic_DNA"/>
</dbReference>
<feature type="compositionally biased region" description="Gly residues" evidence="1">
    <location>
        <begin position="306"/>
        <end position="316"/>
    </location>
</feature>
<feature type="compositionally biased region" description="Basic and acidic residues" evidence="1">
    <location>
        <begin position="43"/>
        <end position="56"/>
    </location>
</feature>
<feature type="compositionally biased region" description="Low complexity" evidence="1">
    <location>
        <begin position="221"/>
        <end position="231"/>
    </location>
</feature>
<feature type="compositionally biased region" description="Acidic residues" evidence="1">
    <location>
        <begin position="282"/>
        <end position="291"/>
    </location>
</feature>
<evidence type="ECO:0000256" key="1">
    <source>
        <dbReference type="SAM" id="MobiDB-lite"/>
    </source>
</evidence>
<accession>A0A1Z5RP67</accession>
<feature type="compositionally biased region" description="Basic and acidic residues" evidence="1">
    <location>
        <begin position="388"/>
        <end position="399"/>
    </location>
</feature>
<gene>
    <name evidence="2" type="ORF">SORBI_3004G267950</name>
</gene>
<dbReference type="AlphaFoldDB" id="A0A1Z5RP67"/>
<feature type="compositionally biased region" description="Low complexity" evidence="1">
    <location>
        <begin position="377"/>
        <end position="387"/>
    </location>
</feature>
<evidence type="ECO:0000313" key="3">
    <source>
        <dbReference type="Proteomes" id="UP000000768"/>
    </source>
</evidence>
<feature type="compositionally biased region" description="Basic and acidic residues" evidence="1">
    <location>
        <begin position="1"/>
        <end position="25"/>
    </location>
</feature>
<feature type="region of interest" description="Disordered" evidence="1">
    <location>
        <begin position="354"/>
        <end position="422"/>
    </location>
</feature>
<dbReference type="Proteomes" id="UP000000768">
    <property type="component" value="Chromosome 4"/>
</dbReference>
<dbReference type="InParanoid" id="A0A1Z5RP67"/>
<keyword evidence="3" id="KW-1185">Reference proteome</keyword>
<protein>
    <submittedName>
        <fullName evidence="2">Uncharacterized protein</fullName>
    </submittedName>
</protein>
<reference evidence="3" key="2">
    <citation type="journal article" date="2018" name="Plant J.">
        <title>The Sorghum bicolor reference genome: improved assembly, gene annotations, a transcriptome atlas, and signatures of genome organization.</title>
        <authorList>
            <person name="McCormick R.F."/>
            <person name="Truong S.K."/>
            <person name="Sreedasyam A."/>
            <person name="Jenkins J."/>
            <person name="Shu S."/>
            <person name="Sims D."/>
            <person name="Kennedy M."/>
            <person name="Amirebrahimi M."/>
            <person name="Weers B.D."/>
            <person name="McKinley B."/>
            <person name="Mattison A."/>
            <person name="Morishige D.T."/>
            <person name="Grimwood J."/>
            <person name="Schmutz J."/>
            <person name="Mullet J.E."/>
        </authorList>
    </citation>
    <scope>NUCLEOTIDE SEQUENCE [LARGE SCALE GENOMIC DNA]</scope>
    <source>
        <strain evidence="3">cv. BTx623</strain>
    </source>
</reference>
<name>A0A1Z5RP67_SORBI</name>
<proteinExistence type="predicted"/>
<feature type="region of interest" description="Disordered" evidence="1">
    <location>
        <begin position="212"/>
        <end position="241"/>
    </location>
</feature>